<evidence type="ECO:0000313" key="2">
    <source>
        <dbReference type="Proteomes" id="UP001055108"/>
    </source>
</evidence>
<name>A0AA37HQ83_9HYPH</name>
<protein>
    <submittedName>
        <fullName evidence="1">Uncharacterized protein</fullName>
    </submittedName>
</protein>
<reference evidence="1" key="2">
    <citation type="submission" date="2021-08" db="EMBL/GenBank/DDBJ databases">
        <authorList>
            <person name="Tani A."/>
            <person name="Ola A."/>
            <person name="Ogura Y."/>
            <person name="Katsura K."/>
            <person name="Hayashi T."/>
        </authorList>
    </citation>
    <scope>NUCLEOTIDE SEQUENCE</scope>
    <source>
        <strain evidence="1">NBRC 103626</strain>
    </source>
</reference>
<dbReference type="AlphaFoldDB" id="A0AA37HQ83"/>
<sequence length="36" mass="3673">MTSLKTRLTAVAVAGLTAAVALAAYAQTLALPMHFV</sequence>
<dbReference type="EMBL" id="BPQM01000070">
    <property type="protein sequence ID" value="GJD79780.1"/>
    <property type="molecule type" value="Genomic_DNA"/>
</dbReference>
<evidence type="ECO:0000313" key="1">
    <source>
        <dbReference type="EMBL" id="GJD79780.1"/>
    </source>
</evidence>
<reference evidence="1" key="1">
    <citation type="journal article" date="2016" name="Front. Microbiol.">
        <title>Genome Sequence of the Piezophilic, Mesophilic Sulfate-Reducing Bacterium Desulfovibrio indicus J2T.</title>
        <authorList>
            <person name="Cao J."/>
            <person name="Maignien L."/>
            <person name="Shao Z."/>
            <person name="Alain K."/>
            <person name="Jebbar M."/>
        </authorList>
    </citation>
    <scope>NUCLEOTIDE SEQUENCE</scope>
    <source>
        <strain evidence="1">NBRC 103626</strain>
    </source>
</reference>
<comment type="caution">
    <text evidence="1">The sequence shown here is derived from an EMBL/GenBank/DDBJ whole genome shotgun (WGS) entry which is preliminary data.</text>
</comment>
<keyword evidence="2" id="KW-1185">Reference proteome</keyword>
<proteinExistence type="predicted"/>
<accession>A0AA37HQ83</accession>
<organism evidence="1 2">
    <name type="scientific">Methylobacterium gregans</name>
    <dbReference type="NCBI Taxonomy" id="374424"/>
    <lineage>
        <taxon>Bacteria</taxon>
        <taxon>Pseudomonadati</taxon>
        <taxon>Pseudomonadota</taxon>
        <taxon>Alphaproteobacteria</taxon>
        <taxon>Hyphomicrobiales</taxon>
        <taxon>Methylobacteriaceae</taxon>
        <taxon>Methylobacterium</taxon>
    </lineage>
</organism>
<gene>
    <name evidence="1" type="ORF">NBEOAGPD_3010</name>
</gene>
<dbReference type="Proteomes" id="UP001055108">
    <property type="component" value="Unassembled WGS sequence"/>
</dbReference>